<protein>
    <recommendedName>
        <fullName evidence="1">Transposase Synechocystis PCC 6803 domain-containing protein</fullName>
    </recommendedName>
</protein>
<dbReference type="SUPFAM" id="SSF46689">
    <property type="entry name" value="Homeodomain-like"/>
    <property type="match status" value="1"/>
</dbReference>
<name>A0A6J4JDE9_9CHLR</name>
<dbReference type="InterPro" id="IPR002622">
    <property type="entry name" value="Transposase_14"/>
</dbReference>
<gene>
    <name evidence="2" type="ORF">AVDCRST_MAG93-2805</name>
</gene>
<proteinExistence type="predicted"/>
<feature type="domain" description="Transposase Synechocystis PCC 6803" evidence="1">
    <location>
        <begin position="4"/>
        <end position="115"/>
    </location>
</feature>
<evidence type="ECO:0000313" key="2">
    <source>
        <dbReference type="EMBL" id="CAA9274375.1"/>
    </source>
</evidence>
<dbReference type="Gene3D" id="1.10.10.60">
    <property type="entry name" value="Homeodomain-like"/>
    <property type="match status" value="1"/>
</dbReference>
<evidence type="ECO:0000259" key="1">
    <source>
        <dbReference type="Pfam" id="PF01710"/>
    </source>
</evidence>
<dbReference type="EMBL" id="CADCTR010000964">
    <property type="protein sequence ID" value="CAA9274375.1"/>
    <property type="molecule type" value="Genomic_DNA"/>
</dbReference>
<sequence>MRPYPVELRKRIVEAVERLGMSRRKAAEVFGVGEATVYRYLRQNRAGDLSAKSPPGRERMLDEAKRQLLLKQLEAEADLTLREHAELYAKNNGVVLAPSTVDSYFRRLGVRRKKDLSSPGA</sequence>
<dbReference type="Pfam" id="PF01710">
    <property type="entry name" value="HTH_Tnp_IS630"/>
    <property type="match status" value="1"/>
</dbReference>
<organism evidence="2">
    <name type="scientific">uncultured Chloroflexia bacterium</name>
    <dbReference type="NCBI Taxonomy" id="1672391"/>
    <lineage>
        <taxon>Bacteria</taxon>
        <taxon>Bacillati</taxon>
        <taxon>Chloroflexota</taxon>
        <taxon>Chloroflexia</taxon>
        <taxon>environmental samples</taxon>
    </lineage>
</organism>
<dbReference type="InterPro" id="IPR009057">
    <property type="entry name" value="Homeodomain-like_sf"/>
</dbReference>
<reference evidence="2" key="1">
    <citation type="submission" date="2020-02" db="EMBL/GenBank/DDBJ databases">
        <authorList>
            <person name="Meier V. D."/>
        </authorList>
    </citation>
    <scope>NUCLEOTIDE SEQUENCE</scope>
    <source>
        <strain evidence="2">AVDCRST_MAG93</strain>
    </source>
</reference>
<dbReference type="AlphaFoldDB" id="A0A6J4JDE9"/>
<accession>A0A6J4JDE9</accession>